<dbReference type="GO" id="GO:0008168">
    <property type="term" value="F:methyltransferase activity"/>
    <property type="evidence" value="ECO:0007669"/>
    <property type="project" value="UniProtKB-KW"/>
</dbReference>
<dbReference type="GO" id="GO:0032259">
    <property type="term" value="P:methylation"/>
    <property type="evidence" value="ECO:0007669"/>
    <property type="project" value="UniProtKB-KW"/>
</dbReference>
<dbReference type="SUPFAM" id="SSF53335">
    <property type="entry name" value="S-adenosyl-L-methionine-dependent methyltransferases"/>
    <property type="match status" value="1"/>
</dbReference>
<dbReference type="SUPFAM" id="SSF50249">
    <property type="entry name" value="Nucleic acid-binding proteins"/>
    <property type="match status" value="1"/>
</dbReference>
<reference evidence="7 8" key="1">
    <citation type="journal article" date="2024" name="Front. Microbiol.">
        <title>Novel thermophilic genera Geochorda gen. nov. and Carboxydochorda gen. nov. from the deep terrestrial subsurface reveal the ecophysiological diversity in the class Limnochordia.</title>
        <authorList>
            <person name="Karnachuk O.V."/>
            <person name="Lukina A.P."/>
            <person name="Avakyan M.R."/>
            <person name="Kadnikov V.V."/>
            <person name="Begmatov S."/>
            <person name="Beletsky A.V."/>
            <person name="Vlasova K.G."/>
            <person name="Novikov A.A."/>
            <person name="Shcherbakova V.A."/>
            <person name="Mardanov A.V."/>
            <person name="Ravin N.V."/>
        </authorList>
    </citation>
    <scope>NUCLEOTIDE SEQUENCE [LARGE SCALE GENOMIC DNA]</scope>
    <source>
        <strain evidence="7 8">L945</strain>
    </source>
</reference>
<evidence type="ECO:0000256" key="5">
    <source>
        <dbReference type="PROSITE-ProRule" id="PRU10015"/>
    </source>
</evidence>
<dbReference type="InterPro" id="IPR030391">
    <property type="entry name" value="MeTrfase_TrmA_CS"/>
</dbReference>
<proteinExistence type="inferred from homology"/>
<dbReference type="InterPro" id="IPR029063">
    <property type="entry name" value="SAM-dependent_MTases_sf"/>
</dbReference>
<organism evidence="7 8">
    <name type="scientific">Carboxydichorda subterranea</name>
    <dbReference type="NCBI Taxonomy" id="3109565"/>
    <lineage>
        <taxon>Bacteria</taxon>
        <taxon>Bacillati</taxon>
        <taxon>Bacillota</taxon>
        <taxon>Limnochordia</taxon>
        <taxon>Limnochordales</taxon>
        <taxon>Geochordaceae</taxon>
        <taxon>Carboxydichorda</taxon>
    </lineage>
</organism>
<sequence>MSKVPSGAPGEDAPEVGQRLVLDVASLDPRGDGVARTPGGFVVFVEGGLPGDRVEAVVSHRARHHARARLARQIRPSPLRVEGPCPVAETCGGCPLIHLAYPAQLEAKRSGVQDALVHTGGLEEAASRVLPVRGMEVPWGYRNKAQYPVGRGHDGRPVIGFYRRGTHEVVEALDCRVQHPLNVRLARATRDAIEELSLPPYDEATGSGLVRHLVCRTGAATGEALLVVVTARDGPEVRQALGQLAERVRRRVPELVGVVQNVNPLRTNVVLGKRSAVVWGREFLEERVGAVRLRLSATAFFQVNTRQAEVLYGEVRRRVETFLEARGQLGRGTLLDLYCGVGGIGIAASDRVGRLIGVEEVQEAVDDARRNAELNGVRHARWVAGDVEEVLPRLLQEGGERMRPLLVVVDPPRKGLDAAVVRALVRAQPELLVYVSCHPVTLARDLRQFVKGVEAQGLTYRWDPVQPVDMFPQTAHVEVVASLWRA</sequence>
<dbReference type="PROSITE" id="PS01231">
    <property type="entry name" value="TRMA_2"/>
    <property type="match status" value="1"/>
</dbReference>
<dbReference type="Pfam" id="PF05958">
    <property type="entry name" value="tRNA_U5-meth_tr"/>
    <property type="match status" value="1"/>
</dbReference>
<gene>
    <name evidence="7" type="primary">rlmD</name>
    <name evidence="7" type="ORF">U7230_04000</name>
</gene>
<dbReference type="PANTHER" id="PTHR11061:SF30">
    <property type="entry name" value="TRNA (URACIL(54)-C(5))-METHYLTRANSFERASE"/>
    <property type="match status" value="1"/>
</dbReference>
<evidence type="ECO:0000313" key="8">
    <source>
        <dbReference type="Proteomes" id="UP001332192"/>
    </source>
</evidence>
<dbReference type="PANTHER" id="PTHR11061">
    <property type="entry name" value="RNA M5U METHYLTRANSFERASE"/>
    <property type="match status" value="1"/>
</dbReference>
<dbReference type="InterPro" id="IPR012340">
    <property type="entry name" value="NA-bd_OB-fold"/>
</dbReference>
<evidence type="ECO:0000313" key="7">
    <source>
        <dbReference type="EMBL" id="WRP18177.1"/>
    </source>
</evidence>
<dbReference type="Pfam" id="PF01938">
    <property type="entry name" value="TRAM"/>
    <property type="match status" value="1"/>
</dbReference>
<dbReference type="PROSITE" id="PS50926">
    <property type="entry name" value="TRAM"/>
    <property type="match status" value="1"/>
</dbReference>
<keyword evidence="3 4" id="KW-0949">S-adenosyl-L-methionine</keyword>
<dbReference type="Gene3D" id="2.40.50.1070">
    <property type="match status" value="1"/>
</dbReference>
<feature type="binding site" evidence="4">
    <location>
        <position position="359"/>
    </location>
    <ligand>
        <name>S-adenosyl-L-methionine</name>
        <dbReference type="ChEBI" id="CHEBI:59789"/>
    </ligand>
</feature>
<evidence type="ECO:0000256" key="2">
    <source>
        <dbReference type="ARBA" id="ARBA00022679"/>
    </source>
</evidence>
<keyword evidence="2 4" id="KW-0808">Transferase</keyword>
<name>A0ABZ1BZE7_9FIRM</name>
<dbReference type="PROSITE" id="PS01230">
    <property type="entry name" value="TRMA_1"/>
    <property type="match status" value="1"/>
</dbReference>
<dbReference type="InterPro" id="IPR002792">
    <property type="entry name" value="TRAM_dom"/>
</dbReference>
<accession>A0ABZ1BZE7</accession>
<evidence type="ECO:0000256" key="4">
    <source>
        <dbReference type="PROSITE-ProRule" id="PRU01024"/>
    </source>
</evidence>
<dbReference type="RefSeq" id="WP_324717448.1">
    <property type="nucleotide sequence ID" value="NZ_CP141615.1"/>
</dbReference>
<feature type="binding site" evidence="4">
    <location>
        <position position="302"/>
    </location>
    <ligand>
        <name>S-adenosyl-L-methionine</name>
        <dbReference type="ChEBI" id="CHEBI:59789"/>
    </ligand>
</feature>
<evidence type="ECO:0000259" key="6">
    <source>
        <dbReference type="PROSITE" id="PS50926"/>
    </source>
</evidence>
<dbReference type="CDD" id="cd02440">
    <property type="entry name" value="AdoMet_MTases"/>
    <property type="match status" value="1"/>
</dbReference>
<feature type="active site" evidence="5">
    <location>
        <position position="437"/>
    </location>
</feature>
<evidence type="ECO:0000256" key="1">
    <source>
        <dbReference type="ARBA" id="ARBA00022603"/>
    </source>
</evidence>
<dbReference type="PROSITE" id="PS51687">
    <property type="entry name" value="SAM_MT_RNA_M5U"/>
    <property type="match status" value="1"/>
</dbReference>
<feature type="active site" description="Nucleophile" evidence="4">
    <location>
        <position position="437"/>
    </location>
</feature>
<comment type="similarity">
    <text evidence="4">Belongs to the class I-like SAM-binding methyltransferase superfamily. RNA M5U methyltransferase family.</text>
</comment>
<dbReference type="Proteomes" id="UP001332192">
    <property type="component" value="Chromosome"/>
</dbReference>
<keyword evidence="1 4" id="KW-0489">Methyltransferase</keyword>
<dbReference type="Gene3D" id="2.40.50.140">
    <property type="entry name" value="Nucleic acid-binding proteins"/>
    <property type="match status" value="1"/>
</dbReference>
<protein>
    <submittedName>
        <fullName evidence="7">23S rRNA (Uracil(1939)-C(5))-methyltransferase RlmD</fullName>
        <ecNumber evidence="7">2.1.1.190</ecNumber>
    </submittedName>
</protein>
<feature type="binding site" evidence="4">
    <location>
        <position position="338"/>
    </location>
    <ligand>
        <name>S-adenosyl-L-methionine</name>
        <dbReference type="ChEBI" id="CHEBI:59789"/>
    </ligand>
</feature>
<feature type="binding site" evidence="4">
    <location>
        <position position="410"/>
    </location>
    <ligand>
        <name>S-adenosyl-L-methionine</name>
        <dbReference type="ChEBI" id="CHEBI:59789"/>
    </ligand>
</feature>
<keyword evidence="8" id="KW-1185">Reference proteome</keyword>
<dbReference type="NCBIfam" id="TIGR00479">
    <property type="entry name" value="rumA"/>
    <property type="match status" value="1"/>
</dbReference>
<evidence type="ECO:0000256" key="3">
    <source>
        <dbReference type="ARBA" id="ARBA00022691"/>
    </source>
</evidence>
<feature type="domain" description="TRAM" evidence="6">
    <location>
        <begin position="13"/>
        <end position="72"/>
    </location>
</feature>
<dbReference type="EMBL" id="CP141615">
    <property type="protein sequence ID" value="WRP18177.1"/>
    <property type="molecule type" value="Genomic_DNA"/>
</dbReference>
<dbReference type="InterPro" id="IPR030390">
    <property type="entry name" value="MeTrfase_TrmA_AS"/>
</dbReference>
<dbReference type="InterPro" id="IPR010280">
    <property type="entry name" value="U5_MeTrfase_fam"/>
</dbReference>
<dbReference type="EC" id="2.1.1.190" evidence="7"/>
<dbReference type="Gene3D" id="3.40.50.150">
    <property type="entry name" value="Vaccinia Virus protein VP39"/>
    <property type="match status" value="1"/>
</dbReference>